<organism evidence="2 3">
    <name type="scientific">Natronosporangium hydrolyticum</name>
    <dbReference type="NCBI Taxonomy" id="2811111"/>
    <lineage>
        <taxon>Bacteria</taxon>
        <taxon>Bacillati</taxon>
        <taxon>Actinomycetota</taxon>
        <taxon>Actinomycetes</taxon>
        <taxon>Micromonosporales</taxon>
        <taxon>Micromonosporaceae</taxon>
        <taxon>Natronosporangium</taxon>
    </lineage>
</organism>
<dbReference type="InterPro" id="IPR001173">
    <property type="entry name" value="Glyco_trans_2-like"/>
</dbReference>
<evidence type="ECO:0000313" key="3">
    <source>
        <dbReference type="Proteomes" id="UP000662857"/>
    </source>
</evidence>
<dbReference type="AlphaFoldDB" id="A0A895YA55"/>
<dbReference type="PANTHER" id="PTHR22916">
    <property type="entry name" value="GLYCOSYLTRANSFERASE"/>
    <property type="match status" value="1"/>
</dbReference>
<proteinExistence type="predicted"/>
<dbReference type="GO" id="GO:0016758">
    <property type="term" value="F:hexosyltransferase activity"/>
    <property type="evidence" value="ECO:0007669"/>
    <property type="project" value="UniProtKB-ARBA"/>
</dbReference>
<sequence length="363" mass="40231">MSLTPMLSFVVPAFQVAPYLTECLDSLLADPDVGDEVEVVAVDDCSPDETGDLLDAYAERDPRLRVVHLATNVGLGRARNAGLEHARGEYVWFVDGDDWLPAGVVPPVLARLGHRRPDVLLLDHVEVRPDGSMLGTGSGPVLRSVVEPGPVGERPELLGLNLATSVCTKVIRRGLLDEAGLRFPPGWYEDCAFAYPLLLAAARIDTLDLVGYCYRQRPAGAITKSCSAKHFDIFEQYERMWGRIDPALPADGSLRPELFRLMVDHLLVIAGNERRLPPGLRRDFFRQVVAQYRYRLPAGGYRLPGGVTGWKHRLVRHNAYWAYATLRLGWRGMALRPRLPGGRRLVGRRVSAAPPVDAQNHPN</sequence>
<dbReference type="CDD" id="cd00761">
    <property type="entry name" value="Glyco_tranf_GTA_type"/>
    <property type="match status" value="1"/>
</dbReference>
<keyword evidence="3" id="KW-1185">Reference proteome</keyword>
<dbReference type="Gene3D" id="3.90.550.10">
    <property type="entry name" value="Spore Coat Polysaccharide Biosynthesis Protein SpsA, Chain A"/>
    <property type="match status" value="1"/>
</dbReference>
<dbReference type="EMBL" id="CP070499">
    <property type="protein sequence ID" value="QSB14241.1"/>
    <property type="molecule type" value="Genomic_DNA"/>
</dbReference>
<evidence type="ECO:0000259" key="1">
    <source>
        <dbReference type="Pfam" id="PF00535"/>
    </source>
</evidence>
<dbReference type="PANTHER" id="PTHR22916:SF3">
    <property type="entry name" value="UDP-GLCNAC:BETAGAL BETA-1,3-N-ACETYLGLUCOSAMINYLTRANSFERASE-LIKE PROTEIN 1"/>
    <property type="match status" value="1"/>
</dbReference>
<dbReference type="KEGG" id="nhy:JQS43_22445"/>
<dbReference type="SUPFAM" id="SSF53448">
    <property type="entry name" value="Nucleotide-diphospho-sugar transferases"/>
    <property type="match status" value="1"/>
</dbReference>
<dbReference type="Proteomes" id="UP000662857">
    <property type="component" value="Chromosome"/>
</dbReference>
<gene>
    <name evidence="2" type="ORF">JQS43_22445</name>
</gene>
<dbReference type="Pfam" id="PF00535">
    <property type="entry name" value="Glycos_transf_2"/>
    <property type="match status" value="1"/>
</dbReference>
<evidence type="ECO:0000313" key="2">
    <source>
        <dbReference type="EMBL" id="QSB14241.1"/>
    </source>
</evidence>
<reference evidence="2" key="1">
    <citation type="submission" date="2021-02" db="EMBL/GenBank/DDBJ databases">
        <title>Natrosporangium hydrolyticum gen. nov., sp. nov, a haloalkaliphilic actinobacterium from a soda solonchak soil.</title>
        <authorList>
            <person name="Sorokin D.Y."/>
            <person name="Khijniak T.V."/>
            <person name="Zakharycheva A.P."/>
            <person name="Boueva O.V."/>
            <person name="Ariskina E.V."/>
            <person name="Hahnke R.L."/>
            <person name="Bunk B."/>
            <person name="Sproer C."/>
            <person name="Schumann P."/>
            <person name="Evtushenko L.I."/>
            <person name="Kublanov I.V."/>
        </authorList>
    </citation>
    <scope>NUCLEOTIDE SEQUENCE</scope>
    <source>
        <strain evidence="2">DSM 106523</strain>
    </source>
</reference>
<protein>
    <submittedName>
        <fullName evidence="2">Glycosyltransferase family 2 protein</fullName>
    </submittedName>
</protein>
<feature type="domain" description="Glycosyltransferase 2-like" evidence="1">
    <location>
        <begin position="8"/>
        <end position="125"/>
    </location>
</feature>
<dbReference type="InterPro" id="IPR029044">
    <property type="entry name" value="Nucleotide-diphossugar_trans"/>
</dbReference>
<dbReference type="RefSeq" id="WP_239676361.1">
    <property type="nucleotide sequence ID" value="NZ_CP070499.1"/>
</dbReference>
<accession>A0A895YA55</accession>
<name>A0A895YA55_9ACTN</name>